<proteinExistence type="predicted"/>
<comment type="caution">
    <text evidence="4">The sequence shown here is derived from an EMBL/GenBank/DDBJ whole genome shotgun (WGS) entry which is preliminary data.</text>
</comment>
<feature type="chain" id="PRO_5029706551" description="DUF6249 domain-containing protein" evidence="2">
    <location>
        <begin position="21"/>
        <end position="214"/>
    </location>
</feature>
<keyword evidence="1" id="KW-1133">Transmembrane helix</keyword>
<keyword evidence="1" id="KW-0812">Transmembrane</keyword>
<dbReference type="Pfam" id="PF19762">
    <property type="entry name" value="DUF6249"/>
    <property type="match status" value="1"/>
</dbReference>
<protein>
    <recommendedName>
        <fullName evidence="3">DUF6249 domain-containing protein</fullName>
    </recommendedName>
</protein>
<feature type="transmembrane region" description="Helical" evidence="1">
    <location>
        <begin position="98"/>
        <end position="124"/>
    </location>
</feature>
<gene>
    <name evidence="4" type="ORF">F3F73_09105</name>
</gene>
<keyword evidence="2" id="KW-0732">Signal</keyword>
<dbReference type="EMBL" id="VWMK01000007">
    <property type="protein sequence ID" value="KAA3766309.1"/>
    <property type="molecule type" value="Genomic_DNA"/>
</dbReference>
<dbReference type="Proteomes" id="UP000422221">
    <property type="component" value="Unassembled WGS sequence"/>
</dbReference>
<dbReference type="RefSeq" id="WP_130059257.1">
    <property type="nucleotide sequence ID" value="NZ_JADNPJ010000011.1"/>
</dbReference>
<evidence type="ECO:0000256" key="1">
    <source>
        <dbReference type="SAM" id="Phobius"/>
    </source>
</evidence>
<evidence type="ECO:0000313" key="5">
    <source>
        <dbReference type="Proteomes" id="UP000422221"/>
    </source>
</evidence>
<sequence length="214" mass="23779">MKRILITLMMIAAFCSLSLAQKKSTIYKDSAENVKITISKTETEDDSVYTPEYTDTTEDGITVESESTDSYNDSYDDSSIISKEDFSLLKDLGSAASAGIALAFFVLLLTFGFPIFVIFIAFYFRYKSRRERYKLVEKAIAAGQPIPEGILKESLNTDTTAKGIKNMCLGAGLFIFLWAITDSFAMGCIGLLILFTGLGQWLVARNQRPTDEQK</sequence>
<evidence type="ECO:0000259" key="3">
    <source>
        <dbReference type="Pfam" id="PF19762"/>
    </source>
</evidence>
<reference evidence="4 5" key="1">
    <citation type="journal article" date="2019" name="Nat. Med.">
        <title>A library of human gut bacterial isolates paired with longitudinal multiomics data enables mechanistic microbiome research.</title>
        <authorList>
            <person name="Poyet M."/>
            <person name="Groussin M."/>
            <person name="Gibbons S.M."/>
            <person name="Avila-Pacheco J."/>
            <person name="Jiang X."/>
            <person name="Kearney S.M."/>
            <person name="Perrotta A.R."/>
            <person name="Berdy B."/>
            <person name="Zhao S."/>
            <person name="Lieberman T.D."/>
            <person name="Swanson P.K."/>
            <person name="Smith M."/>
            <person name="Roesemann S."/>
            <person name="Alexander J.E."/>
            <person name="Rich S.A."/>
            <person name="Livny J."/>
            <person name="Vlamakis H."/>
            <person name="Clish C."/>
            <person name="Bullock K."/>
            <person name="Deik A."/>
            <person name="Scott J."/>
            <person name="Pierce K.A."/>
            <person name="Xavier R.J."/>
            <person name="Alm E.J."/>
        </authorList>
    </citation>
    <scope>NUCLEOTIDE SEQUENCE [LARGE SCALE GENOMIC DNA]</scope>
    <source>
        <strain evidence="4 5">BIOML-A10</strain>
    </source>
</reference>
<feature type="signal peptide" evidence="2">
    <location>
        <begin position="1"/>
        <end position="20"/>
    </location>
</feature>
<accession>A0A7J4XJX5</accession>
<feature type="domain" description="DUF6249" evidence="3">
    <location>
        <begin position="105"/>
        <end position="207"/>
    </location>
</feature>
<evidence type="ECO:0000313" key="4">
    <source>
        <dbReference type="EMBL" id="KAA3766309.1"/>
    </source>
</evidence>
<evidence type="ECO:0000256" key="2">
    <source>
        <dbReference type="SAM" id="SignalP"/>
    </source>
</evidence>
<feature type="transmembrane region" description="Helical" evidence="1">
    <location>
        <begin position="171"/>
        <end position="195"/>
    </location>
</feature>
<name>A0A7J4XJX5_9BACE</name>
<dbReference type="AlphaFoldDB" id="A0A7J4XJX5"/>
<organism evidence="4 5">
    <name type="scientific">Bacteroides salyersiae</name>
    <dbReference type="NCBI Taxonomy" id="291644"/>
    <lineage>
        <taxon>Bacteria</taxon>
        <taxon>Pseudomonadati</taxon>
        <taxon>Bacteroidota</taxon>
        <taxon>Bacteroidia</taxon>
        <taxon>Bacteroidales</taxon>
        <taxon>Bacteroidaceae</taxon>
        <taxon>Bacteroides</taxon>
    </lineage>
</organism>
<keyword evidence="1" id="KW-0472">Membrane</keyword>
<dbReference type="InterPro" id="IPR046216">
    <property type="entry name" value="DUF6249"/>
</dbReference>